<protein>
    <submittedName>
        <fullName evidence="3">M23 family metallopeptidase</fullName>
    </submittedName>
</protein>
<accession>A0ABT1Y3J2</accession>
<proteinExistence type="predicted"/>
<dbReference type="PROSITE" id="PS51782">
    <property type="entry name" value="LYSM"/>
    <property type="match status" value="2"/>
</dbReference>
<name>A0ABT1Y3J2_9FIRM</name>
<dbReference type="InterPro" id="IPR050570">
    <property type="entry name" value="Cell_wall_metabolism_enzyme"/>
</dbReference>
<dbReference type="Pfam" id="PF01476">
    <property type="entry name" value="LysM"/>
    <property type="match status" value="2"/>
</dbReference>
<dbReference type="Proteomes" id="UP001524944">
    <property type="component" value="Unassembled WGS sequence"/>
</dbReference>
<dbReference type="InterPro" id="IPR016047">
    <property type="entry name" value="M23ase_b-sheet_dom"/>
</dbReference>
<dbReference type="InterPro" id="IPR011055">
    <property type="entry name" value="Dup_hybrid_motif"/>
</dbReference>
<gene>
    <name evidence="3" type="ORF">NVS47_07945</name>
</gene>
<sequence length="283" mass="31089">MRKATKNTWAVLILAAMMMVFVPMNALAENKTNEGDYRIAHSVAAGETLKSICRNYGWDIELVAAMNNLDPEASLSQEMVVYIPREPETNYMLQAGDTLWSIAQRNSINVDVLAKHNQLADPTHLKAGDMIRIPDESQEIREPVRLADEKNLVKIASRSLSGFLMPVIGVISSPYGPRKSGSHHGTDIAAEAGTPILAIKSGEVTFAGWRPIYGYAVTIDHGDEVKSVYGHASKLFVKEGQKVKQGQIIAKVGSTGRSTGPHLHLEVHVGKKTVDPMRYFEKI</sequence>
<reference evidence="3 4" key="1">
    <citation type="submission" date="2022-08" db="EMBL/GenBank/DDBJ databases">
        <title>Proteogenomics of the novel Dehalobacterium formicoaceticum strain EZ94 highlights a key role of methyltransferases during anaerobic dichloromethane degradation.</title>
        <authorList>
            <person name="Wasmund K."/>
        </authorList>
    </citation>
    <scope>NUCLEOTIDE SEQUENCE [LARGE SCALE GENOMIC DNA]</scope>
    <source>
        <strain evidence="3 4">EZ94</strain>
    </source>
</reference>
<dbReference type="Gene3D" id="2.70.70.10">
    <property type="entry name" value="Glucose Permease (Domain IIA)"/>
    <property type="match status" value="1"/>
</dbReference>
<evidence type="ECO:0000259" key="2">
    <source>
        <dbReference type="PROSITE" id="PS51782"/>
    </source>
</evidence>
<dbReference type="Gene3D" id="3.10.350.10">
    <property type="entry name" value="LysM domain"/>
    <property type="match status" value="2"/>
</dbReference>
<dbReference type="SUPFAM" id="SSF51261">
    <property type="entry name" value="Duplicated hybrid motif"/>
    <property type="match status" value="1"/>
</dbReference>
<evidence type="ECO:0000256" key="1">
    <source>
        <dbReference type="SAM" id="SignalP"/>
    </source>
</evidence>
<dbReference type="CDD" id="cd00118">
    <property type="entry name" value="LysM"/>
    <property type="match status" value="2"/>
</dbReference>
<dbReference type="CDD" id="cd12797">
    <property type="entry name" value="M23_peptidase"/>
    <property type="match status" value="1"/>
</dbReference>
<feature type="domain" description="LysM" evidence="2">
    <location>
        <begin position="89"/>
        <end position="133"/>
    </location>
</feature>
<feature type="chain" id="PRO_5045602654" evidence="1">
    <location>
        <begin position="29"/>
        <end position="283"/>
    </location>
</feature>
<organism evidence="3 4">
    <name type="scientific">Dehalobacterium formicoaceticum</name>
    <dbReference type="NCBI Taxonomy" id="51515"/>
    <lineage>
        <taxon>Bacteria</taxon>
        <taxon>Bacillati</taxon>
        <taxon>Bacillota</taxon>
        <taxon>Clostridia</taxon>
        <taxon>Eubacteriales</taxon>
        <taxon>Peptococcaceae</taxon>
        <taxon>Dehalobacterium</taxon>
    </lineage>
</organism>
<feature type="domain" description="LysM" evidence="2">
    <location>
        <begin position="39"/>
        <end position="83"/>
    </location>
</feature>
<dbReference type="InterPro" id="IPR018392">
    <property type="entry name" value="LysM"/>
</dbReference>
<dbReference type="RefSeq" id="WP_257913115.1">
    <property type="nucleotide sequence ID" value="NZ_JANPWE010000003.1"/>
</dbReference>
<dbReference type="InterPro" id="IPR036779">
    <property type="entry name" value="LysM_dom_sf"/>
</dbReference>
<evidence type="ECO:0000313" key="3">
    <source>
        <dbReference type="EMBL" id="MCR6545448.1"/>
    </source>
</evidence>
<dbReference type="PANTHER" id="PTHR21666:SF270">
    <property type="entry name" value="MUREIN HYDROLASE ACTIVATOR ENVC"/>
    <property type="match status" value="1"/>
</dbReference>
<feature type="signal peptide" evidence="1">
    <location>
        <begin position="1"/>
        <end position="28"/>
    </location>
</feature>
<comment type="caution">
    <text evidence="3">The sequence shown here is derived from an EMBL/GenBank/DDBJ whole genome shotgun (WGS) entry which is preliminary data.</text>
</comment>
<dbReference type="PANTHER" id="PTHR21666">
    <property type="entry name" value="PEPTIDASE-RELATED"/>
    <property type="match status" value="1"/>
</dbReference>
<dbReference type="EMBL" id="JANPWE010000003">
    <property type="protein sequence ID" value="MCR6545448.1"/>
    <property type="molecule type" value="Genomic_DNA"/>
</dbReference>
<evidence type="ECO:0000313" key="4">
    <source>
        <dbReference type="Proteomes" id="UP001524944"/>
    </source>
</evidence>
<dbReference type="SMART" id="SM00257">
    <property type="entry name" value="LysM"/>
    <property type="match status" value="2"/>
</dbReference>
<dbReference type="Pfam" id="PF01551">
    <property type="entry name" value="Peptidase_M23"/>
    <property type="match status" value="1"/>
</dbReference>
<keyword evidence="1" id="KW-0732">Signal</keyword>
<keyword evidence="4" id="KW-1185">Reference proteome</keyword>